<keyword evidence="1 8" id="KW-0808">Transferase</keyword>
<accession>A0AAW9Q8B3</accession>
<dbReference type="GO" id="GO:0005524">
    <property type="term" value="F:ATP binding"/>
    <property type="evidence" value="ECO:0007669"/>
    <property type="project" value="UniProtKB-UniRule"/>
</dbReference>
<evidence type="ECO:0000256" key="1">
    <source>
        <dbReference type="ARBA" id="ARBA00022679"/>
    </source>
</evidence>
<evidence type="ECO:0000256" key="5">
    <source>
        <dbReference type="PROSITE-ProRule" id="PRU10141"/>
    </source>
</evidence>
<evidence type="ECO:0000256" key="4">
    <source>
        <dbReference type="ARBA" id="ARBA00022840"/>
    </source>
</evidence>
<comment type="caution">
    <text evidence="8">The sequence shown here is derived from an EMBL/GenBank/DDBJ whole genome shotgun (WGS) entry which is preliminary data.</text>
</comment>
<name>A0AAW9Q8B3_9CYAN</name>
<keyword evidence="3 8" id="KW-0418">Kinase</keyword>
<dbReference type="PROSITE" id="PS00108">
    <property type="entry name" value="PROTEIN_KINASE_ST"/>
    <property type="match status" value="1"/>
</dbReference>
<dbReference type="PANTHER" id="PTHR43289:SF34">
    <property type="entry name" value="SERINE_THREONINE-PROTEIN KINASE YBDM-RELATED"/>
    <property type="match status" value="1"/>
</dbReference>
<evidence type="ECO:0000259" key="7">
    <source>
        <dbReference type="PROSITE" id="PS50011"/>
    </source>
</evidence>
<dbReference type="PROSITE" id="PS00107">
    <property type="entry name" value="PROTEIN_KINASE_ATP"/>
    <property type="match status" value="1"/>
</dbReference>
<keyword evidence="4 5" id="KW-0067">ATP-binding</keyword>
<dbReference type="InterPro" id="IPR011009">
    <property type="entry name" value="Kinase-like_dom_sf"/>
</dbReference>
<organism evidence="8 9">
    <name type="scientific">Tumidithrix elongata BACA0141</name>
    <dbReference type="NCBI Taxonomy" id="2716417"/>
    <lineage>
        <taxon>Bacteria</taxon>
        <taxon>Bacillati</taxon>
        <taxon>Cyanobacteriota</taxon>
        <taxon>Cyanophyceae</taxon>
        <taxon>Pseudanabaenales</taxon>
        <taxon>Pseudanabaenaceae</taxon>
        <taxon>Tumidithrix</taxon>
        <taxon>Tumidithrix elongata</taxon>
    </lineage>
</organism>
<dbReference type="Gene3D" id="3.30.200.20">
    <property type="entry name" value="Phosphorylase Kinase, domain 1"/>
    <property type="match status" value="1"/>
</dbReference>
<gene>
    <name evidence="8" type="ORF">V2H45_23795</name>
</gene>
<evidence type="ECO:0000256" key="6">
    <source>
        <dbReference type="SAM" id="MobiDB-lite"/>
    </source>
</evidence>
<dbReference type="PANTHER" id="PTHR43289">
    <property type="entry name" value="MITOGEN-ACTIVATED PROTEIN KINASE KINASE KINASE 20-RELATED"/>
    <property type="match status" value="1"/>
</dbReference>
<dbReference type="InterPro" id="IPR058395">
    <property type="entry name" value="DUF8082"/>
</dbReference>
<dbReference type="Pfam" id="PF26309">
    <property type="entry name" value="DUF8082"/>
    <property type="match status" value="2"/>
</dbReference>
<keyword evidence="9" id="KW-1185">Reference proteome</keyword>
<dbReference type="RefSeq" id="WP_330486207.1">
    <property type="nucleotide sequence ID" value="NZ_JAZBJZ010000169.1"/>
</dbReference>
<reference evidence="8" key="1">
    <citation type="submission" date="2024-01" db="EMBL/GenBank/DDBJ databases">
        <title>Bank of Algae and Cyanobacteria of the Azores (BACA) strain genomes.</title>
        <authorList>
            <person name="Luz R."/>
            <person name="Cordeiro R."/>
            <person name="Fonseca A."/>
            <person name="Goncalves V."/>
        </authorList>
    </citation>
    <scope>NUCLEOTIDE SEQUENCE</scope>
    <source>
        <strain evidence="8">BACA0141</strain>
    </source>
</reference>
<feature type="binding site" evidence="5">
    <location>
        <position position="50"/>
    </location>
    <ligand>
        <name>ATP</name>
        <dbReference type="ChEBI" id="CHEBI:30616"/>
    </ligand>
</feature>
<protein>
    <submittedName>
        <fullName evidence="8">Serine/threonine-protein kinase</fullName>
        <ecNumber evidence="8">2.7.11.1</ecNumber>
    </submittedName>
</protein>
<dbReference type="InterPro" id="IPR000719">
    <property type="entry name" value="Prot_kinase_dom"/>
</dbReference>
<feature type="region of interest" description="Disordered" evidence="6">
    <location>
        <begin position="424"/>
        <end position="443"/>
    </location>
</feature>
<dbReference type="AlphaFoldDB" id="A0AAW9Q8B3"/>
<proteinExistence type="predicted"/>
<dbReference type="SUPFAM" id="SSF56112">
    <property type="entry name" value="Protein kinase-like (PK-like)"/>
    <property type="match status" value="1"/>
</dbReference>
<evidence type="ECO:0000313" key="8">
    <source>
        <dbReference type="EMBL" id="MEE3719770.1"/>
    </source>
</evidence>
<feature type="domain" description="Protein kinase" evidence="7">
    <location>
        <begin position="21"/>
        <end position="306"/>
    </location>
</feature>
<dbReference type="Proteomes" id="UP001333818">
    <property type="component" value="Unassembled WGS sequence"/>
</dbReference>
<keyword evidence="2 5" id="KW-0547">Nucleotide-binding</keyword>
<dbReference type="EMBL" id="JAZBJZ010000169">
    <property type="protein sequence ID" value="MEE3719770.1"/>
    <property type="molecule type" value="Genomic_DNA"/>
</dbReference>
<dbReference type="EC" id="2.7.11.1" evidence="8"/>
<dbReference type="CDD" id="cd14014">
    <property type="entry name" value="STKc_PknB_like"/>
    <property type="match status" value="1"/>
</dbReference>
<dbReference type="GO" id="GO:0004674">
    <property type="term" value="F:protein serine/threonine kinase activity"/>
    <property type="evidence" value="ECO:0007669"/>
    <property type="project" value="UniProtKB-EC"/>
</dbReference>
<dbReference type="Gene3D" id="1.10.510.10">
    <property type="entry name" value="Transferase(Phosphotransferase) domain 1"/>
    <property type="match status" value="1"/>
</dbReference>
<dbReference type="PROSITE" id="PS50011">
    <property type="entry name" value="PROTEIN_KINASE_DOM"/>
    <property type="match status" value="1"/>
</dbReference>
<sequence>MTASQQSNPWIGRTVGDRNRYRITSRLGGGGMGDVFLAVDTLLGQQVALKLLKEKLLGEGDLRQRFEREVLLCAAIQSENVVQVKDYGVIDEGYPFYVMEYLRGQTLGQLLQKEKRLSVERSVGIISQVCDGLHKAHQGVVMSHDGATSGELVQIVHRDLKPENIFLVHTSLGELVKVLDFGIAKVFSNETPSTNTGLFMGTFQYAAPEQIEARKDLDLRADIYSIGMILYEMLSGSDPFGCSLDGNAAGGTCWLRSHVYEPPRSLRSQPDCEHLSIKLEAVVMQCLRKVPSGRFSSVSALNQALQTATGIKVDARTMMRSLTSSAETIIMKPVVADPPVPVTSDSTPSQSVRASQFTSYLSYMQVKVEPILLNYIGPIAPILLKQASSQASSPSDLIKRLIQHIPANKQSEFKAAVKTAIGTVDTNPGKGQKTAPPSVPPTAMPSNQQISQIFIDRCEKELAEIIGPMARLILQKTLALKPSSQAQLVEMLAEQIPNPTYAAKFRQRLG</sequence>
<evidence type="ECO:0000256" key="2">
    <source>
        <dbReference type="ARBA" id="ARBA00022741"/>
    </source>
</evidence>
<evidence type="ECO:0000256" key="3">
    <source>
        <dbReference type="ARBA" id="ARBA00022777"/>
    </source>
</evidence>
<evidence type="ECO:0000313" key="9">
    <source>
        <dbReference type="Proteomes" id="UP001333818"/>
    </source>
</evidence>
<dbReference type="InterPro" id="IPR008271">
    <property type="entry name" value="Ser/Thr_kinase_AS"/>
</dbReference>
<dbReference type="SMART" id="SM00220">
    <property type="entry name" value="S_TKc"/>
    <property type="match status" value="1"/>
</dbReference>
<dbReference type="Pfam" id="PF00069">
    <property type="entry name" value="Pkinase"/>
    <property type="match status" value="1"/>
</dbReference>
<dbReference type="InterPro" id="IPR017441">
    <property type="entry name" value="Protein_kinase_ATP_BS"/>
</dbReference>